<evidence type="ECO:0000313" key="11">
    <source>
        <dbReference type="Proteomes" id="UP000681967"/>
    </source>
</evidence>
<keyword evidence="4" id="KW-1133">Transmembrane helix</keyword>
<evidence type="ECO:0000256" key="7">
    <source>
        <dbReference type="ARBA" id="ARBA00023303"/>
    </source>
</evidence>
<evidence type="ECO:0000313" key="9">
    <source>
        <dbReference type="EMBL" id="CAF4877237.1"/>
    </source>
</evidence>
<dbReference type="Pfam" id="PF08016">
    <property type="entry name" value="PKD_channel"/>
    <property type="match status" value="1"/>
</dbReference>
<keyword evidence="5" id="KW-0406">Ion transport</keyword>
<gene>
    <name evidence="9" type="ORF">BYL167_LOCUS51205</name>
    <name evidence="10" type="ORF">GIL414_LOCUS59378</name>
</gene>
<proteinExistence type="predicted"/>
<dbReference type="InterPro" id="IPR002153">
    <property type="entry name" value="TRPC_channel"/>
</dbReference>
<dbReference type="GO" id="GO:0051480">
    <property type="term" value="P:regulation of cytosolic calcium ion concentration"/>
    <property type="evidence" value="ECO:0007669"/>
    <property type="project" value="TreeGrafter"/>
</dbReference>
<keyword evidence="7" id="KW-0407">Ion channel</keyword>
<organism evidence="9 11">
    <name type="scientific">Rotaria magnacalcarata</name>
    <dbReference type="NCBI Taxonomy" id="392030"/>
    <lineage>
        <taxon>Eukaryota</taxon>
        <taxon>Metazoa</taxon>
        <taxon>Spiralia</taxon>
        <taxon>Gnathifera</taxon>
        <taxon>Rotifera</taxon>
        <taxon>Eurotatoria</taxon>
        <taxon>Bdelloidea</taxon>
        <taxon>Philodinida</taxon>
        <taxon>Philodinidae</taxon>
        <taxon>Rotaria</taxon>
    </lineage>
</organism>
<accession>A0A8S3CAA4</accession>
<dbReference type="EMBL" id="CAJOBJ010224281">
    <property type="protein sequence ID" value="CAF5040096.1"/>
    <property type="molecule type" value="Genomic_DNA"/>
</dbReference>
<evidence type="ECO:0000313" key="10">
    <source>
        <dbReference type="EMBL" id="CAF5040096.1"/>
    </source>
</evidence>
<keyword evidence="3" id="KW-0812">Transmembrane</keyword>
<evidence type="ECO:0000256" key="1">
    <source>
        <dbReference type="ARBA" id="ARBA00004141"/>
    </source>
</evidence>
<keyword evidence="6" id="KW-0472">Membrane</keyword>
<keyword evidence="2" id="KW-0813">Transport</keyword>
<dbReference type="PANTHER" id="PTHR10117:SF54">
    <property type="entry name" value="TRANSIENT RECEPTOR POTENTIAL-GAMMA PROTEIN"/>
    <property type="match status" value="1"/>
</dbReference>
<feature type="domain" description="Polycystin cation channel PKD1/PKD2" evidence="8">
    <location>
        <begin position="5"/>
        <end position="53"/>
    </location>
</feature>
<dbReference type="PANTHER" id="PTHR10117">
    <property type="entry name" value="TRANSIENT RECEPTOR POTENTIAL CHANNEL"/>
    <property type="match status" value="1"/>
</dbReference>
<dbReference type="GO" id="GO:0005886">
    <property type="term" value="C:plasma membrane"/>
    <property type="evidence" value="ECO:0007669"/>
    <property type="project" value="TreeGrafter"/>
</dbReference>
<reference evidence="9" key="1">
    <citation type="submission" date="2021-02" db="EMBL/GenBank/DDBJ databases">
        <authorList>
            <person name="Nowell W R."/>
        </authorList>
    </citation>
    <scope>NUCLEOTIDE SEQUENCE</scope>
</reference>
<evidence type="ECO:0000256" key="2">
    <source>
        <dbReference type="ARBA" id="ARBA00022448"/>
    </source>
</evidence>
<sequence length="54" mass="6421">MFYVAGFIWAEIKQLYQEGLHQYMADTWNLLDWVTNCLYLATIVLRVMAYVKVS</sequence>
<dbReference type="Proteomes" id="UP000681967">
    <property type="component" value="Unassembled WGS sequence"/>
</dbReference>
<dbReference type="Proteomes" id="UP000681720">
    <property type="component" value="Unassembled WGS sequence"/>
</dbReference>
<dbReference type="GO" id="GO:0015279">
    <property type="term" value="F:store-operated calcium channel activity"/>
    <property type="evidence" value="ECO:0007669"/>
    <property type="project" value="TreeGrafter"/>
</dbReference>
<dbReference type="EMBL" id="CAJOBH010160582">
    <property type="protein sequence ID" value="CAF4877237.1"/>
    <property type="molecule type" value="Genomic_DNA"/>
</dbReference>
<comment type="caution">
    <text evidence="9">The sequence shown here is derived from an EMBL/GenBank/DDBJ whole genome shotgun (WGS) entry which is preliminary data.</text>
</comment>
<protein>
    <recommendedName>
        <fullName evidence="8">Polycystin cation channel PKD1/PKD2 domain-containing protein</fullName>
    </recommendedName>
</protein>
<dbReference type="GO" id="GO:0070679">
    <property type="term" value="F:inositol 1,4,5 trisphosphate binding"/>
    <property type="evidence" value="ECO:0007669"/>
    <property type="project" value="TreeGrafter"/>
</dbReference>
<evidence type="ECO:0000259" key="8">
    <source>
        <dbReference type="Pfam" id="PF08016"/>
    </source>
</evidence>
<evidence type="ECO:0000256" key="5">
    <source>
        <dbReference type="ARBA" id="ARBA00023065"/>
    </source>
</evidence>
<dbReference type="GO" id="GO:0034703">
    <property type="term" value="C:cation channel complex"/>
    <property type="evidence" value="ECO:0007669"/>
    <property type="project" value="TreeGrafter"/>
</dbReference>
<comment type="subcellular location">
    <subcellularLocation>
        <location evidence="1">Membrane</location>
        <topology evidence="1">Multi-pass membrane protein</topology>
    </subcellularLocation>
</comment>
<evidence type="ECO:0000256" key="4">
    <source>
        <dbReference type="ARBA" id="ARBA00022989"/>
    </source>
</evidence>
<feature type="non-terminal residue" evidence="9">
    <location>
        <position position="1"/>
    </location>
</feature>
<dbReference type="InterPro" id="IPR013122">
    <property type="entry name" value="PKD1_2_channel"/>
</dbReference>
<dbReference type="AlphaFoldDB" id="A0A8S3CAA4"/>
<name>A0A8S3CAA4_9BILA</name>
<evidence type="ECO:0000256" key="6">
    <source>
        <dbReference type="ARBA" id="ARBA00023136"/>
    </source>
</evidence>
<evidence type="ECO:0000256" key="3">
    <source>
        <dbReference type="ARBA" id="ARBA00022692"/>
    </source>
</evidence>